<dbReference type="InterPro" id="IPR024088">
    <property type="entry name" value="Tyr-tRNA-ligase_bac-type"/>
</dbReference>
<proteinExistence type="inferred from homology"/>
<reference evidence="8" key="1">
    <citation type="submission" date="2017-07" db="EMBL/GenBank/DDBJ databases">
        <title>Taro Niue Genome Assembly and Annotation.</title>
        <authorList>
            <person name="Atibalentja N."/>
            <person name="Keating K."/>
            <person name="Fields C.J."/>
        </authorList>
    </citation>
    <scope>NUCLEOTIDE SEQUENCE</scope>
    <source>
        <strain evidence="8">Niue_2</strain>
        <tissue evidence="8">Leaf</tissue>
    </source>
</reference>
<evidence type="ECO:0000256" key="2">
    <source>
        <dbReference type="ARBA" id="ARBA00022741"/>
    </source>
</evidence>
<sequence>MAATPAVASRSLLLFHPHLLELSSISSFLFRAPSRSPFLHSRRHPVCAQQLQRYNHAAETRDQELHPPPSRAGLNVVDVLRERGLLDHRAVAVVGGATGRVGDPLWKSPARAGRRERNSADIREIISRILGKTSGSTAMDVDPDRNAILERNLSKDGSFGNSGSCGSFMILDNYNWWEEMRLLDFLREVGRFARVGSMLAKESVKKRLASEEGMSYTEFTYQLL</sequence>
<dbReference type="InterPro" id="IPR014729">
    <property type="entry name" value="Rossmann-like_a/b/a_fold"/>
</dbReference>
<keyword evidence="3 7" id="KW-0067">ATP-binding</keyword>
<evidence type="ECO:0000256" key="1">
    <source>
        <dbReference type="ARBA" id="ARBA00022598"/>
    </source>
</evidence>
<dbReference type="EMBL" id="NMUH01002206">
    <property type="protein sequence ID" value="MQL98558.1"/>
    <property type="molecule type" value="Genomic_DNA"/>
</dbReference>
<evidence type="ECO:0000256" key="5">
    <source>
        <dbReference type="ARBA" id="ARBA00023146"/>
    </source>
</evidence>
<keyword evidence="1 7" id="KW-0436">Ligase</keyword>
<dbReference type="PANTHER" id="PTHR11766">
    <property type="entry name" value="TYROSYL-TRNA SYNTHETASE"/>
    <property type="match status" value="1"/>
</dbReference>
<keyword evidence="4 7" id="KW-0648">Protein biosynthesis</keyword>
<dbReference type="GO" id="GO:0004831">
    <property type="term" value="F:tyrosine-tRNA ligase activity"/>
    <property type="evidence" value="ECO:0007669"/>
    <property type="project" value="UniProtKB-EC"/>
</dbReference>
<evidence type="ECO:0000313" key="9">
    <source>
        <dbReference type="Proteomes" id="UP000652761"/>
    </source>
</evidence>
<dbReference type="GO" id="GO:0005524">
    <property type="term" value="F:ATP binding"/>
    <property type="evidence" value="ECO:0007669"/>
    <property type="project" value="UniProtKB-KW"/>
</dbReference>
<dbReference type="Gene3D" id="3.40.50.620">
    <property type="entry name" value="HUPs"/>
    <property type="match status" value="1"/>
</dbReference>
<dbReference type="GO" id="GO:0005829">
    <property type="term" value="C:cytosol"/>
    <property type="evidence" value="ECO:0007669"/>
    <property type="project" value="TreeGrafter"/>
</dbReference>
<evidence type="ECO:0000313" key="8">
    <source>
        <dbReference type="EMBL" id="MQL98558.1"/>
    </source>
</evidence>
<evidence type="ECO:0000256" key="7">
    <source>
        <dbReference type="RuleBase" id="RU363036"/>
    </source>
</evidence>
<dbReference type="GO" id="GO:0006418">
    <property type="term" value="P:tRNA aminoacylation for protein translation"/>
    <property type="evidence" value="ECO:0007669"/>
    <property type="project" value="InterPro"/>
</dbReference>
<organism evidence="8 9">
    <name type="scientific">Colocasia esculenta</name>
    <name type="common">Wild taro</name>
    <name type="synonym">Arum esculentum</name>
    <dbReference type="NCBI Taxonomy" id="4460"/>
    <lineage>
        <taxon>Eukaryota</taxon>
        <taxon>Viridiplantae</taxon>
        <taxon>Streptophyta</taxon>
        <taxon>Embryophyta</taxon>
        <taxon>Tracheophyta</taxon>
        <taxon>Spermatophyta</taxon>
        <taxon>Magnoliopsida</taxon>
        <taxon>Liliopsida</taxon>
        <taxon>Araceae</taxon>
        <taxon>Aroideae</taxon>
        <taxon>Colocasieae</taxon>
        <taxon>Colocasia</taxon>
    </lineage>
</organism>
<keyword evidence="5 7" id="KW-0030">Aminoacyl-tRNA synthetase</keyword>
<dbReference type="Pfam" id="PF00579">
    <property type="entry name" value="tRNA-synt_1b"/>
    <property type="match status" value="1"/>
</dbReference>
<keyword evidence="2 7" id="KW-0547">Nucleotide-binding</keyword>
<accession>A0A843VPM1</accession>
<keyword evidence="9" id="KW-1185">Reference proteome</keyword>
<name>A0A843VPM1_COLES</name>
<dbReference type="AlphaFoldDB" id="A0A843VPM1"/>
<evidence type="ECO:0000256" key="4">
    <source>
        <dbReference type="ARBA" id="ARBA00022917"/>
    </source>
</evidence>
<comment type="catalytic activity">
    <reaction evidence="6">
        <text>tRNA(Tyr) + L-tyrosine + ATP = L-tyrosyl-tRNA(Tyr) + AMP + diphosphate + H(+)</text>
        <dbReference type="Rhea" id="RHEA:10220"/>
        <dbReference type="Rhea" id="RHEA-COMP:9706"/>
        <dbReference type="Rhea" id="RHEA-COMP:9707"/>
        <dbReference type="ChEBI" id="CHEBI:15378"/>
        <dbReference type="ChEBI" id="CHEBI:30616"/>
        <dbReference type="ChEBI" id="CHEBI:33019"/>
        <dbReference type="ChEBI" id="CHEBI:58315"/>
        <dbReference type="ChEBI" id="CHEBI:78442"/>
        <dbReference type="ChEBI" id="CHEBI:78536"/>
        <dbReference type="ChEBI" id="CHEBI:456215"/>
        <dbReference type="EC" id="6.1.1.1"/>
    </reaction>
</comment>
<dbReference type="SUPFAM" id="SSF52374">
    <property type="entry name" value="Nucleotidylyl transferase"/>
    <property type="match status" value="1"/>
</dbReference>
<dbReference type="Proteomes" id="UP000652761">
    <property type="component" value="Unassembled WGS sequence"/>
</dbReference>
<dbReference type="OrthoDB" id="337870at2759"/>
<gene>
    <name evidence="8" type="ORF">Taro_031270</name>
</gene>
<dbReference type="GO" id="GO:0009570">
    <property type="term" value="C:chloroplast stroma"/>
    <property type="evidence" value="ECO:0007669"/>
    <property type="project" value="TreeGrafter"/>
</dbReference>
<evidence type="ECO:0000256" key="3">
    <source>
        <dbReference type="ARBA" id="ARBA00022840"/>
    </source>
</evidence>
<dbReference type="GO" id="GO:0005739">
    <property type="term" value="C:mitochondrion"/>
    <property type="evidence" value="ECO:0007669"/>
    <property type="project" value="TreeGrafter"/>
</dbReference>
<dbReference type="PANTHER" id="PTHR11766:SF0">
    <property type="entry name" value="TYROSINE--TRNA LIGASE, MITOCHONDRIAL"/>
    <property type="match status" value="1"/>
</dbReference>
<comment type="similarity">
    <text evidence="7">Belongs to the class-I aminoacyl-tRNA synthetase family.</text>
</comment>
<comment type="caution">
    <text evidence="8">The sequence shown here is derived from an EMBL/GenBank/DDBJ whole genome shotgun (WGS) entry which is preliminary data.</text>
</comment>
<evidence type="ECO:0000256" key="6">
    <source>
        <dbReference type="ARBA" id="ARBA00048248"/>
    </source>
</evidence>
<dbReference type="InterPro" id="IPR002305">
    <property type="entry name" value="aa-tRNA-synth_Ic"/>
</dbReference>
<protein>
    <submittedName>
        <fullName evidence="8">Uncharacterized protein</fullName>
    </submittedName>
</protein>